<evidence type="ECO:0000313" key="1">
    <source>
        <dbReference type="EMBL" id="VDM44070.1"/>
    </source>
</evidence>
<dbReference type="Proteomes" id="UP000050794">
    <property type="component" value="Unassembled WGS sequence"/>
</dbReference>
<evidence type="ECO:0000313" key="2">
    <source>
        <dbReference type="Proteomes" id="UP000050794"/>
    </source>
</evidence>
<keyword evidence="2" id="KW-1185">Reference proteome</keyword>
<dbReference type="WBParaSite" id="TCNE_0001274901-mRNA-1">
    <property type="protein sequence ID" value="TCNE_0001274901-mRNA-1"/>
    <property type="gene ID" value="TCNE_0001274901"/>
</dbReference>
<dbReference type="AlphaFoldDB" id="A0A183UW79"/>
<gene>
    <name evidence="1" type="ORF">TCNE_LOCUS12749</name>
</gene>
<protein>
    <submittedName>
        <fullName evidence="3">Transposase</fullName>
    </submittedName>
</protein>
<reference evidence="1 2" key="2">
    <citation type="submission" date="2018-11" db="EMBL/GenBank/DDBJ databases">
        <authorList>
            <consortium name="Pathogen Informatics"/>
        </authorList>
    </citation>
    <scope>NUCLEOTIDE SEQUENCE [LARGE SCALE GENOMIC DNA]</scope>
</reference>
<evidence type="ECO:0000313" key="3">
    <source>
        <dbReference type="WBParaSite" id="TCNE_0001274901-mRNA-1"/>
    </source>
</evidence>
<reference evidence="3" key="1">
    <citation type="submission" date="2016-06" db="UniProtKB">
        <authorList>
            <consortium name="WormBaseParasite"/>
        </authorList>
    </citation>
    <scope>IDENTIFICATION</scope>
</reference>
<name>A0A183UW79_TOXCA</name>
<dbReference type="EMBL" id="UYWY01021407">
    <property type="protein sequence ID" value="VDM44070.1"/>
    <property type="molecule type" value="Genomic_DNA"/>
</dbReference>
<sequence length="303" mass="35952">MPKRGVKMHSRESPPNHQCSFHIRALPTRYQIFYDRQYVGRFSGYYIYLLQFMVFDKVESIVFATSYKGSIEVNSRLSSGARKNEYFLDSNYSVGQLAPALKTIGRYVAVWKLNWEPRSWQKRYAKAYRLDQDMKVRQEILHIHAENFQARQCNKNALISHLREKKVHYGRIPQVLRARQEFLLQAFSGDRNLYYWNNRFEQQKKPTAIFTMRDIHGFTNLQIVINWVKGTVEITQPIKMSCGIFRYVADYLIDIKVKIQRDQFEVEVDQAHCEVVHASDPYDICEFETDGNIEPVRYVVYDM</sequence>
<accession>A0A183UW79</accession>
<proteinExistence type="predicted"/>
<organism evidence="2 3">
    <name type="scientific">Toxocara canis</name>
    <name type="common">Canine roundworm</name>
    <dbReference type="NCBI Taxonomy" id="6265"/>
    <lineage>
        <taxon>Eukaryota</taxon>
        <taxon>Metazoa</taxon>
        <taxon>Ecdysozoa</taxon>
        <taxon>Nematoda</taxon>
        <taxon>Chromadorea</taxon>
        <taxon>Rhabditida</taxon>
        <taxon>Spirurina</taxon>
        <taxon>Ascaridomorpha</taxon>
        <taxon>Ascaridoidea</taxon>
        <taxon>Toxocaridae</taxon>
        <taxon>Toxocara</taxon>
    </lineage>
</organism>